<reference evidence="1 2" key="1">
    <citation type="submission" date="2024-05" db="EMBL/GenBank/DDBJ databases">
        <title>Three bacterial strains, DH-69, EH-24, and ECK-19 isolated from coastal sediments.</title>
        <authorList>
            <person name="Ye Y.-Q."/>
            <person name="Du Z.-J."/>
        </authorList>
    </citation>
    <scope>NUCLEOTIDE SEQUENCE [LARGE SCALE GENOMIC DNA]</scope>
    <source>
        <strain evidence="1 2">ECK-19</strain>
    </source>
</reference>
<proteinExistence type="predicted"/>
<keyword evidence="2" id="KW-1185">Reference proteome</keyword>
<name>A0ABV3Z3N1_9PROT</name>
<dbReference type="Proteomes" id="UP001560685">
    <property type="component" value="Unassembled WGS sequence"/>
</dbReference>
<dbReference type="RefSeq" id="WP_369313371.1">
    <property type="nucleotide sequence ID" value="NZ_JBEHZE010000001.1"/>
</dbReference>
<protein>
    <recommendedName>
        <fullName evidence="3">DUF4393 domain-containing protein</fullName>
    </recommendedName>
</protein>
<organism evidence="1 2">
    <name type="scientific">Hyphococcus lacteus</name>
    <dbReference type="NCBI Taxonomy" id="3143536"/>
    <lineage>
        <taxon>Bacteria</taxon>
        <taxon>Pseudomonadati</taxon>
        <taxon>Pseudomonadota</taxon>
        <taxon>Alphaproteobacteria</taxon>
        <taxon>Parvularculales</taxon>
        <taxon>Parvularculaceae</taxon>
        <taxon>Hyphococcus</taxon>
    </lineage>
</organism>
<evidence type="ECO:0008006" key="3">
    <source>
        <dbReference type="Google" id="ProtNLM"/>
    </source>
</evidence>
<accession>A0ABV3Z3N1</accession>
<gene>
    <name evidence="1" type="ORF">ABFZ84_07600</name>
</gene>
<evidence type="ECO:0000313" key="1">
    <source>
        <dbReference type="EMBL" id="MEX6633412.1"/>
    </source>
</evidence>
<dbReference type="EMBL" id="JBEHZE010000001">
    <property type="protein sequence ID" value="MEX6633412.1"/>
    <property type="molecule type" value="Genomic_DNA"/>
</dbReference>
<comment type="caution">
    <text evidence="1">The sequence shown here is derived from an EMBL/GenBank/DDBJ whole genome shotgun (WGS) entry which is preliminary data.</text>
</comment>
<evidence type="ECO:0000313" key="2">
    <source>
        <dbReference type="Proteomes" id="UP001560685"/>
    </source>
</evidence>
<sequence>MTDELDDNIRDKLVSTAKGAAGIIPWAGGPLGEIISQVIPKQRLDRLVSYIRKLEDRIKSLETQEMQEALSSPAKIDLIETGGYQAARATQEQRVTHIVEAVFNGIKAPEVEVIRRKRLLSLLGELDDDEIAILNAHGQSYGSAGMRNDAWNKIERPGPIHNQSPRDELDKNALYEAGKDHLLRLGLLKQRFPGLKRGEYPDFDSNTGQFKGGVEVSPLGRLLLREIGMPSPFDNRGTA</sequence>